<comment type="caution">
    <text evidence="3">The sequence shown here is derived from an EMBL/GenBank/DDBJ whole genome shotgun (WGS) entry which is preliminary data.</text>
</comment>
<proteinExistence type="predicted"/>
<dbReference type="InterPro" id="IPR013092">
    <property type="entry name" value="Connexin_N"/>
</dbReference>
<accession>A0A3M6TUS9</accession>
<dbReference type="Gene3D" id="1.20.1440.80">
    <property type="entry name" value="Gap junction channel protein cysteine-rich domain"/>
    <property type="match status" value="1"/>
</dbReference>
<evidence type="ECO:0000259" key="2">
    <source>
        <dbReference type="Pfam" id="PF00029"/>
    </source>
</evidence>
<feature type="transmembrane region" description="Helical" evidence="1">
    <location>
        <begin position="84"/>
        <end position="105"/>
    </location>
</feature>
<dbReference type="Proteomes" id="UP000275408">
    <property type="component" value="Unassembled WGS sequence"/>
</dbReference>
<evidence type="ECO:0000313" key="3">
    <source>
        <dbReference type="EMBL" id="RMX45038.1"/>
    </source>
</evidence>
<feature type="domain" description="Connexin N-terminal" evidence="2">
    <location>
        <begin position="117"/>
        <end position="230"/>
    </location>
</feature>
<dbReference type="AlphaFoldDB" id="A0A3M6TUS9"/>
<keyword evidence="4" id="KW-1185">Reference proteome</keyword>
<keyword evidence="1" id="KW-1133">Transmembrane helix</keyword>
<dbReference type="EMBL" id="RCHS01002905">
    <property type="protein sequence ID" value="RMX45038.1"/>
    <property type="molecule type" value="Genomic_DNA"/>
</dbReference>
<protein>
    <recommendedName>
        <fullName evidence="2">Connexin N-terminal domain-containing protein</fullName>
    </recommendedName>
</protein>
<keyword evidence="1" id="KW-0812">Transmembrane</keyword>
<reference evidence="3 4" key="1">
    <citation type="journal article" date="2018" name="Sci. Rep.">
        <title>Comparative analysis of the Pocillopora damicornis genome highlights role of immune system in coral evolution.</title>
        <authorList>
            <person name="Cunning R."/>
            <person name="Bay R.A."/>
            <person name="Gillette P."/>
            <person name="Baker A.C."/>
            <person name="Traylor-Knowles N."/>
        </authorList>
    </citation>
    <scope>NUCLEOTIDE SEQUENCE [LARGE SCALE GENOMIC DNA]</scope>
    <source>
        <strain evidence="3">RSMAS</strain>
        <tissue evidence="3">Whole animal</tissue>
    </source>
</reference>
<feature type="transmembrane region" description="Helical" evidence="1">
    <location>
        <begin position="142"/>
        <end position="166"/>
    </location>
</feature>
<evidence type="ECO:0000256" key="1">
    <source>
        <dbReference type="SAM" id="Phobius"/>
    </source>
</evidence>
<dbReference type="OMA" id="NILNCEN"/>
<organism evidence="3 4">
    <name type="scientific">Pocillopora damicornis</name>
    <name type="common">Cauliflower coral</name>
    <name type="synonym">Millepora damicornis</name>
    <dbReference type="NCBI Taxonomy" id="46731"/>
    <lineage>
        <taxon>Eukaryota</taxon>
        <taxon>Metazoa</taxon>
        <taxon>Cnidaria</taxon>
        <taxon>Anthozoa</taxon>
        <taxon>Hexacorallia</taxon>
        <taxon>Scleractinia</taxon>
        <taxon>Astrocoeniina</taxon>
        <taxon>Pocilloporidae</taxon>
        <taxon>Pocillopora</taxon>
    </lineage>
</organism>
<dbReference type="InterPro" id="IPR038359">
    <property type="entry name" value="Connexin_N_sf"/>
</dbReference>
<evidence type="ECO:0000313" key="4">
    <source>
        <dbReference type="Proteomes" id="UP000275408"/>
    </source>
</evidence>
<sequence length="257" mass="29833">MDAEALKKILGPKTLNLLSYVAVILWFGLAVTLSGVFVDIEHRESRFDFHCSGAPERSDDIDNSELYRGKCFELYERRYNEYSVPIYGFVIVHCFLVGFVCAVYAQIASPIVDQLQNSKQSHDDEGRQSRNDEKERMGRKLFLAYCYQLSIRLVTGVLFIILQTLLLYRFEILPKFHCSTTGEDDQRRIIPLELECHNPRAKKKTFWLRALLVTNGTYVLLILIEMLCIFLRRKTFLTDHLNIPDSPQGRSQQKGRK</sequence>
<keyword evidence="1" id="KW-0472">Membrane</keyword>
<gene>
    <name evidence="3" type="ORF">pdam_00011510</name>
</gene>
<feature type="transmembrane region" description="Helical" evidence="1">
    <location>
        <begin position="206"/>
        <end position="231"/>
    </location>
</feature>
<feature type="transmembrane region" description="Helical" evidence="1">
    <location>
        <begin position="17"/>
        <end position="38"/>
    </location>
</feature>
<dbReference type="Pfam" id="PF00029">
    <property type="entry name" value="Connexin"/>
    <property type="match status" value="1"/>
</dbReference>
<dbReference type="OrthoDB" id="5989833at2759"/>
<name>A0A3M6TUS9_POCDA</name>